<evidence type="ECO:0000256" key="1">
    <source>
        <dbReference type="SAM" id="MobiDB-lite"/>
    </source>
</evidence>
<protein>
    <submittedName>
        <fullName evidence="2">Uncharacterized protein</fullName>
    </submittedName>
</protein>
<proteinExistence type="predicted"/>
<evidence type="ECO:0000313" key="2">
    <source>
        <dbReference type="EMBL" id="KAK6454758.1"/>
    </source>
</evidence>
<gene>
    <name evidence="2" type="ORF">HHUSO_G37050</name>
</gene>
<dbReference type="EMBL" id="JAHFZB010001116">
    <property type="protein sequence ID" value="KAK6454758.1"/>
    <property type="molecule type" value="Genomic_DNA"/>
</dbReference>
<organism evidence="2 3">
    <name type="scientific">Huso huso</name>
    <name type="common">Beluga</name>
    <name type="synonym">Acipenser huso</name>
    <dbReference type="NCBI Taxonomy" id="61971"/>
    <lineage>
        <taxon>Eukaryota</taxon>
        <taxon>Metazoa</taxon>
        <taxon>Chordata</taxon>
        <taxon>Craniata</taxon>
        <taxon>Vertebrata</taxon>
        <taxon>Euteleostomi</taxon>
        <taxon>Actinopterygii</taxon>
        <taxon>Chondrostei</taxon>
        <taxon>Acipenseriformes</taxon>
        <taxon>Acipenseridae</taxon>
        <taxon>Huso</taxon>
    </lineage>
</organism>
<sequence length="91" mass="10347">MINFLGWRALIQCLKQHLKMDWILFRILRTLKKTLPPQQVRVLMFLSGKADDPFPPLSLISPQACLQHQLRAGGQAPPPPQPQTLRRGGNL</sequence>
<feature type="region of interest" description="Disordered" evidence="1">
    <location>
        <begin position="70"/>
        <end position="91"/>
    </location>
</feature>
<dbReference type="Proteomes" id="UP001369086">
    <property type="component" value="Unassembled WGS sequence"/>
</dbReference>
<accession>A0ABR0Y0A6</accession>
<reference evidence="2 3" key="1">
    <citation type="submission" date="2021-05" db="EMBL/GenBank/DDBJ databases">
        <authorList>
            <person name="Zahm M."/>
            <person name="Klopp C."/>
            <person name="Cabau C."/>
            <person name="Kuhl H."/>
            <person name="Suciu R."/>
            <person name="Ciorpac M."/>
            <person name="Holostenco D."/>
            <person name="Gessner J."/>
            <person name="Wuertz S."/>
            <person name="Hohne C."/>
            <person name="Stock M."/>
            <person name="Gislard M."/>
            <person name="Lluch J."/>
            <person name="Milhes M."/>
            <person name="Lampietro C."/>
            <person name="Lopez Roques C."/>
            <person name="Donnadieu C."/>
            <person name="Du K."/>
            <person name="Schartl M."/>
            <person name="Guiguen Y."/>
        </authorList>
    </citation>
    <scope>NUCLEOTIDE SEQUENCE [LARGE SCALE GENOMIC DNA]</scope>
    <source>
        <strain evidence="2">Hh-F2</strain>
        <tissue evidence="2">Blood</tissue>
    </source>
</reference>
<keyword evidence="3" id="KW-1185">Reference proteome</keyword>
<name>A0ABR0Y0A6_HUSHU</name>
<evidence type="ECO:0000313" key="3">
    <source>
        <dbReference type="Proteomes" id="UP001369086"/>
    </source>
</evidence>
<comment type="caution">
    <text evidence="2">The sequence shown here is derived from an EMBL/GenBank/DDBJ whole genome shotgun (WGS) entry which is preliminary data.</text>
</comment>